<sequence length="181" mass="20826">MPWPMQITIRDMPSCEALEAQIGRMAGELFTLFTHLIACRVILEITHNNHLHGEHFNVRIFLEVTGNEIAVSLHHHMDPCLALRDAFVAARHQLENYARRLQRETKVRCTEKYGHVVRIFHRQGFGIITSADGALRYFDRDSVMNLSFERLQAGDEVKFDDAMGMGELQVGRVSFSQHRLP</sequence>
<dbReference type="InterPro" id="IPR036567">
    <property type="entry name" value="RHF-like"/>
</dbReference>
<dbReference type="Gene3D" id="3.30.160.100">
    <property type="entry name" value="Ribosome hibernation promotion factor-like"/>
    <property type="match status" value="1"/>
</dbReference>
<organism evidence="1">
    <name type="scientific">mine drainage metagenome</name>
    <dbReference type="NCBI Taxonomy" id="410659"/>
    <lineage>
        <taxon>unclassified sequences</taxon>
        <taxon>metagenomes</taxon>
        <taxon>ecological metagenomes</taxon>
    </lineage>
</organism>
<evidence type="ECO:0000313" key="1">
    <source>
        <dbReference type="EMBL" id="OIQ75496.1"/>
    </source>
</evidence>
<dbReference type="Gene3D" id="2.40.50.140">
    <property type="entry name" value="Nucleic acid-binding proteins"/>
    <property type="match status" value="1"/>
</dbReference>
<accession>A0A1J5PX65</accession>
<dbReference type="InterPro" id="IPR012340">
    <property type="entry name" value="NA-bd_OB-fold"/>
</dbReference>
<gene>
    <name evidence="1" type="ORF">GALL_428340</name>
</gene>
<dbReference type="SUPFAM" id="SSF50249">
    <property type="entry name" value="Nucleic acid-binding proteins"/>
    <property type="match status" value="1"/>
</dbReference>
<reference evidence="1" key="1">
    <citation type="submission" date="2016-10" db="EMBL/GenBank/DDBJ databases">
        <title>Sequence of Gallionella enrichment culture.</title>
        <authorList>
            <person name="Poehlein A."/>
            <person name="Muehling M."/>
            <person name="Daniel R."/>
        </authorList>
    </citation>
    <scope>NUCLEOTIDE SEQUENCE</scope>
</reference>
<dbReference type="EMBL" id="MLJW01002146">
    <property type="protein sequence ID" value="OIQ75496.1"/>
    <property type="molecule type" value="Genomic_DNA"/>
</dbReference>
<name>A0A1J5PX65_9ZZZZ</name>
<comment type="caution">
    <text evidence="1">The sequence shown here is derived from an EMBL/GenBank/DDBJ whole genome shotgun (WGS) entry which is preliminary data.</text>
</comment>
<dbReference type="AlphaFoldDB" id="A0A1J5PX65"/>
<dbReference type="SUPFAM" id="SSF69754">
    <property type="entry name" value="Ribosome binding protein Y (YfiA homologue)"/>
    <property type="match status" value="1"/>
</dbReference>
<proteinExistence type="predicted"/>
<protein>
    <submittedName>
        <fullName evidence="1">Uncharacterized protein</fullName>
    </submittedName>
</protein>